<feature type="transmembrane region" description="Helical" evidence="1">
    <location>
        <begin position="284"/>
        <end position="302"/>
    </location>
</feature>
<name>A0A7W9SYL2_9BACT</name>
<feature type="transmembrane region" description="Helical" evidence="1">
    <location>
        <begin position="102"/>
        <end position="122"/>
    </location>
</feature>
<dbReference type="AlphaFoldDB" id="A0A7W9SYL2"/>
<evidence type="ECO:0000256" key="1">
    <source>
        <dbReference type="SAM" id="Phobius"/>
    </source>
</evidence>
<feature type="transmembrane region" description="Helical" evidence="1">
    <location>
        <begin position="165"/>
        <end position="183"/>
    </location>
</feature>
<keyword evidence="4" id="KW-1185">Reference proteome</keyword>
<keyword evidence="1" id="KW-0472">Membrane</keyword>
<dbReference type="GO" id="GO:0016747">
    <property type="term" value="F:acyltransferase activity, transferring groups other than amino-acyl groups"/>
    <property type="evidence" value="ECO:0007669"/>
    <property type="project" value="InterPro"/>
</dbReference>
<gene>
    <name evidence="3" type="ORF">HNQ93_000713</name>
</gene>
<evidence type="ECO:0000259" key="2">
    <source>
        <dbReference type="Pfam" id="PF01757"/>
    </source>
</evidence>
<organism evidence="3 4">
    <name type="scientific">Hymenobacter luteus</name>
    <dbReference type="NCBI Taxonomy" id="1411122"/>
    <lineage>
        <taxon>Bacteria</taxon>
        <taxon>Pseudomonadati</taxon>
        <taxon>Bacteroidota</taxon>
        <taxon>Cytophagia</taxon>
        <taxon>Cytophagales</taxon>
        <taxon>Hymenobacteraceae</taxon>
        <taxon>Hymenobacter</taxon>
    </lineage>
</organism>
<sequence length="357" mass="39837">MKPHYPILDGLRGVAAILVVVFHIFEGHFPNFAQHPIHHGYLAVDFFFLLSGFVVGYAYDDRWPRMSTWDFFRIRLVRLHPLILLSVLIGGVCIWLDPYLPIAGQVGLLKLLGIMLLTATLLPAPDLRGWGETHSLNGPLWSLLQEYLANLLYALWGRKLSQRGLWGLVVISGVALTWVAVARGDIATGWAHSNLWIAVIRMLYPFFAGLLLFRAGRLVRVPFAFPLCSLALAALFCLPYFPINGLYEAACILFAFPLIVAMGAGGQVSGAGARVCKFLGDLSYPLYITHYPFMYLYGNWLANRKPTPAEAVPVALGLFVFLLLLGYAALKLYDEPVRAWLKRRFLTPAAPPELARK</sequence>
<evidence type="ECO:0000313" key="3">
    <source>
        <dbReference type="EMBL" id="MBB6057883.1"/>
    </source>
</evidence>
<keyword evidence="1" id="KW-0812">Transmembrane</keyword>
<dbReference type="InterPro" id="IPR050879">
    <property type="entry name" value="Acyltransferase_3"/>
</dbReference>
<reference evidence="3 4" key="1">
    <citation type="submission" date="2020-08" db="EMBL/GenBank/DDBJ databases">
        <title>Genomic Encyclopedia of Type Strains, Phase IV (KMG-IV): sequencing the most valuable type-strain genomes for metagenomic binning, comparative biology and taxonomic classification.</title>
        <authorList>
            <person name="Goeker M."/>
        </authorList>
    </citation>
    <scope>NUCLEOTIDE SEQUENCE [LARGE SCALE GENOMIC DNA]</scope>
    <source>
        <strain evidence="3 4">DSM 26718</strain>
    </source>
</reference>
<evidence type="ECO:0000313" key="4">
    <source>
        <dbReference type="Proteomes" id="UP000532746"/>
    </source>
</evidence>
<dbReference type="EMBL" id="JACHGG010000001">
    <property type="protein sequence ID" value="MBB6057883.1"/>
    <property type="molecule type" value="Genomic_DNA"/>
</dbReference>
<proteinExistence type="predicted"/>
<feature type="transmembrane region" description="Helical" evidence="1">
    <location>
        <begin position="195"/>
        <end position="216"/>
    </location>
</feature>
<dbReference type="RefSeq" id="WP_183401928.1">
    <property type="nucleotide sequence ID" value="NZ_JACHGG010000001.1"/>
</dbReference>
<dbReference type="Pfam" id="PF01757">
    <property type="entry name" value="Acyl_transf_3"/>
    <property type="match status" value="1"/>
</dbReference>
<comment type="caution">
    <text evidence="3">The sequence shown here is derived from an EMBL/GenBank/DDBJ whole genome shotgun (WGS) entry which is preliminary data.</text>
</comment>
<feature type="transmembrane region" description="Helical" evidence="1">
    <location>
        <begin position="223"/>
        <end position="241"/>
    </location>
</feature>
<protein>
    <submittedName>
        <fullName evidence="3">Peptidoglycan/LPS O-acetylase OafA/YrhL</fullName>
    </submittedName>
</protein>
<dbReference type="InterPro" id="IPR002656">
    <property type="entry name" value="Acyl_transf_3_dom"/>
</dbReference>
<accession>A0A7W9SYL2</accession>
<feature type="transmembrane region" description="Helical" evidence="1">
    <location>
        <begin position="37"/>
        <end position="59"/>
    </location>
</feature>
<feature type="domain" description="Acyltransferase 3" evidence="2">
    <location>
        <begin position="8"/>
        <end position="327"/>
    </location>
</feature>
<feature type="transmembrane region" description="Helical" evidence="1">
    <location>
        <begin position="7"/>
        <end position="25"/>
    </location>
</feature>
<dbReference type="PANTHER" id="PTHR23028:SF134">
    <property type="entry name" value="PUTATIVE (AFU_ORTHOLOGUE AFUA_4G08520)-RELATED"/>
    <property type="match status" value="1"/>
</dbReference>
<feature type="transmembrane region" description="Helical" evidence="1">
    <location>
        <begin position="314"/>
        <end position="333"/>
    </location>
</feature>
<feature type="transmembrane region" description="Helical" evidence="1">
    <location>
        <begin position="247"/>
        <end position="272"/>
    </location>
</feature>
<dbReference type="Proteomes" id="UP000532746">
    <property type="component" value="Unassembled WGS sequence"/>
</dbReference>
<keyword evidence="1" id="KW-1133">Transmembrane helix</keyword>
<dbReference type="PANTHER" id="PTHR23028">
    <property type="entry name" value="ACETYLTRANSFERASE"/>
    <property type="match status" value="1"/>
</dbReference>
<feature type="transmembrane region" description="Helical" evidence="1">
    <location>
        <begin position="79"/>
        <end position="96"/>
    </location>
</feature>